<evidence type="ECO:0000256" key="3">
    <source>
        <dbReference type="PIRSR" id="PIRSR617453-50"/>
    </source>
</evidence>
<dbReference type="VEuPathDB" id="FungiDB:YALI1_E00574g"/>
<protein>
    <recommendedName>
        <fullName evidence="4">Glycine cleavage system H protein</fullName>
    </recommendedName>
</protein>
<dbReference type="OrthoDB" id="10264154at2759"/>
<dbReference type="Gene3D" id="2.40.50.100">
    <property type="match status" value="1"/>
</dbReference>
<dbReference type="AlphaFoldDB" id="A0A1H6Q6B6"/>
<gene>
    <name evidence="7" type="ORF">B0I71DRAFT_17744</name>
    <name evidence="6" type="ORF">YALI1_E00574g</name>
</gene>
<comment type="cofactor">
    <cofactor evidence="4">
        <name>(R)-lipoate</name>
        <dbReference type="ChEBI" id="CHEBI:83088"/>
    </cofactor>
    <text evidence="4">Binds 1 lipoyl cofactor covalently.</text>
</comment>
<reference evidence="6 8" key="1">
    <citation type="journal article" date="2016" name="PLoS ONE">
        <title>Sequence Assembly of Yarrowia lipolytica Strain W29/CLIB89 Shows Transposable Element Diversity.</title>
        <authorList>
            <person name="Magnan C."/>
            <person name="Yu J."/>
            <person name="Chang I."/>
            <person name="Jahn E."/>
            <person name="Kanomata Y."/>
            <person name="Wu J."/>
            <person name="Zeller M."/>
            <person name="Oakes M."/>
            <person name="Baldi P."/>
            <person name="Sandmeyer S."/>
        </authorList>
    </citation>
    <scope>NUCLEOTIDE SEQUENCE [LARGE SCALE GENOMIC DNA]</scope>
    <source>
        <strain evidence="6">CLIB89</strain>
        <strain evidence="8">CLIB89(W29)</strain>
    </source>
</reference>
<dbReference type="PANTHER" id="PTHR11715">
    <property type="entry name" value="GLYCINE CLEAVAGE SYSTEM H PROTEIN"/>
    <property type="match status" value="1"/>
</dbReference>
<dbReference type="InterPro" id="IPR000089">
    <property type="entry name" value="Biotin_lipoyl"/>
</dbReference>
<dbReference type="CDD" id="cd06848">
    <property type="entry name" value="GCS_H"/>
    <property type="match status" value="1"/>
</dbReference>
<dbReference type="eggNOG" id="KOG3373">
    <property type="taxonomic scope" value="Eukaryota"/>
</dbReference>
<comment type="similarity">
    <text evidence="1 4">Belongs to the GcvH family.</text>
</comment>
<keyword evidence="4" id="KW-0496">Mitochondrion</keyword>
<dbReference type="SUPFAM" id="SSF51230">
    <property type="entry name" value="Single hybrid motif"/>
    <property type="match status" value="1"/>
</dbReference>
<dbReference type="OMA" id="KEHEWIR"/>
<keyword evidence="4" id="KW-0809">Transit peptide</keyword>
<dbReference type="KEGG" id="yli:2912864"/>
<evidence type="ECO:0000256" key="2">
    <source>
        <dbReference type="ARBA" id="ARBA00022823"/>
    </source>
</evidence>
<dbReference type="EMBL" id="KZ858947">
    <property type="protein sequence ID" value="RDW29018.1"/>
    <property type="molecule type" value="Genomic_DNA"/>
</dbReference>
<dbReference type="PROSITE" id="PS50968">
    <property type="entry name" value="BIOTINYL_LIPOYL"/>
    <property type="match status" value="1"/>
</dbReference>
<dbReference type="InterPro" id="IPR011053">
    <property type="entry name" value="Single_hybrid_motif"/>
</dbReference>
<proteinExistence type="inferred from homology"/>
<dbReference type="GO" id="GO:0005960">
    <property type="term" value="C:glycine cleavage complex"/>
    <property type="evidence" value="ECO:0007669"/>
    <property type="project" value="UniProtKB-UniRule"/>
</dbReference>
<dbReference type="Proteomes" id="UP000182444">
    <property type="component" value="Chromosome 1E"/>
</dbReference>
<dbReference type="GO" id="GO:0009249">
    <property type="term" value="P:protein lipoylation"/>
    <property type="evidence" value="ECO:0007669"/>
    <property type="project" value="TreeGrafter"/>
</dbReference>
<dbReference type="InterPro" id="IPR017453">
    <property type="entry name" value="GCV_H_sub"/>
</dbReference>
<evidence type="ECO:0000313" key="6">
    <source>
        <dbReference type="EMBL" id="AOW04752.1"/>
    </source>
</evidence>
<dbReference type="Proteomes" id="UP000256601">
    <property type="component" value="Unassembled WGS sequence"/>
</dbReference>
<evidence type="ECO:0000313" key="9">
    <source>
        <dbReference type="Proteomes" id="UP000256601"/>
    </source>
</evidence>
<comment type="function">
    <text evidence="4">The H protein shuttles the methylamine group of glycine from the P protein to the T protein.</text>
</comment>
<dbReference type="InterPro" id="IPR002930">
    <property type="entry name" value="GCV_H"/>
</dbReference>
<dbReference type="VEuPathDB" id="FungiDB:YALI0_E00242g"/>
<organism evidence="6 8">
    <name type="scientific">Yarrowia lipolytica</name>
    <name type="common">Candida lipolytica</name>
    <dbReference type="NCBI Taxonomy" id="4952"/>
    <lineage>
        <taxon>Eukaryota</taxon>
        <taxon>Fungi</taxon>
        <taxon>Dikarya</taxon>
        <taxon>Ascomycota</taxon>
        <taxon>Saccharomycotina</taxon>
        <taxon>Dipodascomycetes</taxon>
        <taxon>Dipodascales</taxon>
        <taxon>Dipodascales incertae sedis</taxon>
        <taxon>Yarrowia</taxon>
    </lineage>
</organism>
<dbReference type="HAMAP" id="MF_00272">
    <property type="entry name" value="GcvH"/>
    <property type="match status" value="1"/>
</dbReference>
<dbReference type="GeneID" id="2912864"/>
<comment type="subunit">
    <text evidence="4">The glycine cleavage system is composed of four proteins: P, T, L and H.</text>
</comment>
<dbReference type="GO" id="GO:0019464">
    <property type="term" value="P:glycine decarboxylation via glycine cleavage system"/>
    <property type="evidence" value="ECO:0007669"/>
    <property type="project" value="UniProtKB-UniRule"/>
</dbReference>
<evidence type="ECO:0000256" key="1">
    <source>
        <dbReference type="ARBA" id="ARBA00009249"/>
    </source>
</evidence>
<dbReference type="Pfam" id="PF01597">
    <property type="entry name" value="GCV_H"/>
    <property type="match status" value="1"/>
</dbReference>
<sequence>MLRTLARSSLRFAPRATMAPTMAPLTMMRLNHTLIKGSIPDKYSNKYTLKFTEDHDWVAFHEDGVAFIGITKYAAEALGDATFVEVEEAGNEIEKDDAFGNVESVKATNDIIAPFDFEVVESNFDVADTPSLINKEPNGNGYLAKVKPIEGAEETEGLLTAEEYDEFLKNAH</sequence>
<name>A0A1H6Q6B6_YARLL</name>
<dbReference type="NCBIfam" id="NF002270">
    <property type="entry name" value="PRK01202.1"/>
    <property type="match status" value="1"/>
</dbReference>
<accession>A0A1H6Q6B6</accession>
<reference evidence="7 9" key="2">
    <citation type="submission" date="2018-07" db="EMBL/GenBank/DDBJ databases">
        <title>Draft Genome Assemblies for Five Robust Yarrowia lipolytica Strains Exhibiting High Lipid Production and Pentose Sugar Utilization and Sugar Alcohol Secretion from Undetoxified Lignocellulosic Biomass Hydrolysates.</title>
        <authorList>
            <consortium name="DOE Joint Genome Institute"/>
            <person name="Walker C."/>
            <person name="Ryu S."/>
            <person name="Na H."/>
            <person name="Zane M."/>
            <person name="LaButti K."/>
            <person name="Lipzen A."/>
            <person name="Haridas S."/>
            <person name="Barry K."/>
            <person name="Grigoriev I.V."/>
            <person name="Quarterman J."/>
            <person name="Slininger P."/>
            <person name="Dien B."/>
            <person name="Trinh C.T."/>
        </authorList>
    </citation>
    <scope>NUCLEOTIDE SEQUENCE [LARGE SCALE GENOMIC DNA]</scope>
    <source>
        <strain evidence="7 9">YB392</strain>
    </source>
</reference>
<keyword evidence="2 3" id="KW-0450">Lipoyl</keyword>
<dbReference type="RefSeq" id="XP_503365.1">
    <property type="nucleotide sequence ID" value="XM_503365.1"/>
</dbReference>
<evidence type="ECO:0000313" key="7">
    <source>
        <dbReference type="EMBL" id="RDW29018.1"/>
    </source>
</evidence>
<dbReference type="NCBIfam" id="TIGR00527">
    <property type="entry name" value="gcvH"/>
    <property type="match status" value="1"/>
</dbReference>
<evidence type="ECO:0000259" key="5">
    <source>
        <dbReference type="PROSITE" id="PS50968"/>
    </source>
</evidence>
<evidence type="ECO:0000313" key="8">
    <source>
        <dbReference type="Proteomes" id="UP000182444"/>
    </source>
</evidence>
<dbReference type="GO" id="GO:0005739">
    <property type="term" value="C:mitochondrion"/>
    <property type="evidence" value="ECO:0007669"/>
    <property type="project" value="UniProtKB-SubCell"/>
</dbReference>
<dbReference type="EMBL" id="CP017557">
    <property type="protein sequence ID" value="AOW04752.1"/>
    <property type="molecule type" value="Genomic_DNA"/>
</dbReference>
<feature type="domain" description="Lipoyl-binding" evidence="5">
    <location>
        <begin position="65"/>
        <end position="147"/>
    </location>
</feature>
<dbReference type="InterPro" id="IPR033753">
    <property type="entry name" value="GCV_H/Fam206"/>
</dbReference>
<feature type="modified residue" description="N6-lipoyllysine" evidence="3">
    <location>
        <position position="106"/>
    </location>
</feature>
<dbReference type="PANTHER" id="PTHR11715:SF3">
    <property type="entry name" value="GLYCINE CLEAVAGE SYSTEM H PROTEIN-RELATED"/>
    <property type="match status" value="1"/>
</dbReference>
<comment type="subcellular location">
    <subcellularLocation>
        <location evidence="4">Mitochondrion</location>
    </subcellularLocation>
</comment>
<evidence type="ECO:0000256" key="4">
    <source>
        <dbReference type="RuleBase" id="RU364055"/>
    </source>
</evidence>